<keyword evidence="4 8" id="KW-0812">Transmembrane</keyword>
<feature type="transmembrane region" description="Helical" evidence="8">
    <location>
        <begin position="463"/>
        <end position="483"/>
    </location>
</feature>
<dbReference type="GO" id="GO:0051117">
    <property type="term" value="F:ATPase binding"/>
    <property type="evidence" value="ECO:0007669"/>
    <property type="project" value="TreeGrafter"/>
</dbReference>
<protein>
    <recommendedName>
        <fullName evidence="11">V-type ATP synthase subunit I</fullName>
    </recommendedName>
</protein>
<evidence type="ECO:0000256" key="8">
    <source>
        <dbReference type="SAM" id="Phobius"/>
    </source>
</evidence>
<dbReference type="GO" id="GO:0007035">
    <property type="term" value="P:vacuolar acidification"/>
    <property type="evidence" value="ECO:0007669"/>
    <property type="project" value="TreeGrafter"/>
</dbReference>
<feature type="transmembrane region" description="Helical" evidence="8">
    <location>
        <begin position="324"/>
        <end position="351"/>
    </location>
</feature>
<feature type="transmembrane region" description="Helical" evidence="8">
    <location>
        <begin position="363"/>
        <end position="386"/>
    </location>
</feature>
<organism evidence="9 10">
    <name type="scientific">Candidatus Coprenecus avistercoris</name>
    <dbReference type="NCBI Taxonomy" id="2840730"/>
    <lineage>
        <taxon>Bacteria</taxon>
        <taxon>Pseudomonadati</taxon>
        <taxon>Bacteroidota</taxon>
        <taxon>Bacteroidia</taxon>
        <taxon>Bacteroidales</taxon>
        <taxon>Rikenellaceae</taxon>
        <taxon>Rikenellaceae incertae sedis</taxon>
        <taxon>Candidatus Coprenecus</taxon>
    </lineage>
</organism>
<comment type="subcellular location">
    <subcellularLocation>
        <location evidence="1">Membrane</location>
        <topology evidence="1">Multi-pass membrane protein</topology>
    </subcellularLocation>
</comment>
<dbReference type="PANTHER" id="PTHR11629">
    <property type="entry name" value="VACUOLAR PROTON ATPASES"/>
    <property type="match status" value="1"/>
</dbReference>
<evidence type="ECO:0000313" key="9">
    <source>
        <dbReference type="EMBL" id="HIR62938.1"/>
    </source>
</evidence>
<dbReference type="EMBL" id="DVHI01000069">
    <property type="protein sequence ID" value="HIR62938.1"/>
    <property type="molecule type" value="Genomic_DNA"/>
</dbReference>
<gene>
    <name evidence="9" type="ORF">IAC94_05395</name>
</gene>
<reference evidence="9" key="2">
    <citation type="journal article" date="2021" name="PeerJ">
        <title>Extensive microbial diversity within the chicken gut microbiome revealed by metagenomics and culture.</title>
        <authorList>
            <person name="Gilroy R."/>
            <person name="Ravi A."/>
            <person name="Getino M."/>
            <person name="Pursley I."/>
            <person name="Horton D.L."/>
            <person name="Alikhan N.F."/>
            <person name="Baker D."/>
            <person name="Gharbi K."/>
            <person name="Hall N."/>
            <person name="Watson M."/>
            <person name="Adriaenssens E.M."/>
            <person name="Foster-Nyarko E."/>
            <person name="Jarju S."/>
            <person name="Secka A."/>
            <person name="Antonio M."/>
            <person name="Oren A."/>
            <person name="Chaudhuri R.R."/>
            <person name="La Ragione R."/>
            <person name="Hildebrand F."/>
            <person name="Pallen M.J."/>
        </authorList>
    </citation>
    <scope>NUCLEOTIDE SEQUENCE</scope>
    <source>
        <strain evidence="9">ChiHjej13B12-12457</strain>
    </source>
</reference>
<feature type="transmembrane region" description="Helical" evidence="8">
    <location>
        <begin position="441"/>
        <end position="457"/>
    </location>
</feature>
<evidence type="ECO:0000313" key="10">
    <source>
        <dbReference type="Proteomes" id="UP000886744"/>
    </source>
</evidence>
<dbReference type="GO" id="GO:0033179">
    <property type="term" value="C:proton-transporting V-type ATPase, V0 domain"/>
    <property type="evidence" value="ECO:0007669"/>
    <property type="project" value="InterPro"/>
</dbReference>
<evidence type="ECO:0000256" key="6">
    <source>
        <dbReference type="ARBA" id="ARBA00023065"/>
    </source>
</evidence>
<evidence type="ECO:0000256" key="2">
    <source>
        <dbReference type="ARBA" id="ARBA00009904"/>
    </source>
</evidence>
<dbReference type="AlphaFoldDB" id="A0A9D1E1Q5"/>
<sequence length="603" mass="66183">MITKMTKYSMILLSGDLERFLAGVQELGMVDITRSVTGTDGTSKEMTSLIERCRAAESILAAVAKEHPEITAAPASGLSAEQLLKAVEDNTARRNAIASEMETLEKEYRNALPWGEFAPEDVTRLRAAGLTPHFYCVGNKQYSPAWEQQYPMSVLARSAGNTYFVVIGGEEAEYTFPVSDEAAFPARPASQVMKDISALKAEDGKLLEETAGYAPLSGLLQELSGQTFARLDLHLAETSSLLEGEGAISVVEGFAPTADDARVQEYLNNGPCTVYWQSEAAKGSDNPPVKLRNNWFARLFEPVGSLYELPNYDELDLTPYFAPFYMLFFGFCLGDMGYGLILVIAGIAAALALPRFKVYGKLIAWLGVGSLIMPLFSGTFFGMKLADILPMPDNIKALFFSDLKMFWFAIIFGLFQIVFARMLKAIFAFSKRRWDEALTEVGWSLLIVWAACAYAGSQMGTKLLPHIVSQILVFGGLILVLFCSKPAKFFLLRPLKGIVSLYDITSIFGDMLSYIRLFGLGTTGGILALVINSIAMTLSGIPYVGWPVTVIFLIFGHLAVMGLSCLGAFVHPVRLTFVEFYKNVGFEGGGRAYRPLKSYSNNK</sequence>
<feature type="transmembrane region" description="Helical" evidence="8">
    <location>
        <begin position="544"/>
        <end position="570"/>
    </location>
</feature>
<reference evidence="9" key="1">
    <citation type="submission" date="2020-10" db="EMBL/GenBank/DDBJ databases">
        <authorList>
            <person name="Gilroy R."/>
        </authorList>
    </citation>
    <scope>NUCLEOTIDE SEQUENCE</scope>
    <source>
        <strain evidence="9">ChiHjej13B12-12457</strain>
    </source>
</reference>
<keyword evidence="6" id="KW-0406">Ion transport</keyword>
<evidence type="ECO:0008006" key="11">
    <source>
        <dbReference type="Google" id="ProtNLM"/>
    </source>
</evidence>
<feature type="transmembrane region" description="Helical" evidence="8">
    <location>
        <begin position="517"/>
        <end position="538"/>
    </location>
</feature>
<comment type="similarity">
    <text evidence="2">Belongs to the V-ATPase 116 kDa subunit family.</text>
</comment>
<comment type="caution">
    <text evidence="9">The sequence shown here is derived from an EMBL/GenBank/DDBJ whole genome shotgun (WGS) entry which is preliminary data.</text>
</comment>
<name>A0A9D1E1Q5_9BACT</name>
<evidence type="ECO:0000256" key="4">
    <source>
        <dbReference type="ARBA" id="ARBA00022692"/>
    </source>
</evidence>
<evidence type="ECO:0000256" key="3">
    <source>
        <dbReference type="ARBA" id="ARBA00022448"/>
    </source>
</evidence>
<dbReference type="GO" id="GO:0016471">
    <property type="term" value="C:vacuolar proton-transporting V-type ATPase complex"/>
    <property type="evidence" value="ECO:0007669"/>
    <property type="project" value="TreeGrafter"/>
</dbReference>
<accession>A0A9D1E1Q5</accession>
<proteinExistence type="inferred from homology"/>
<evidence type="ECO:0000256" key="5">
    <source>
        <dbReference type="ARBA" id="ARBA00022989"/>
    </source>
</evidence>
<keyword evidence="3" id="KW-0813">Transport</keyword>
<feature type="transmembrane region" description="Helical" evidence="8">
    <location>
        <begin position="406"/>
        <end position="429"/>
    </location>
</feature>
<keyword evidence="7 8" id="KW-0472">Membrane</keyword>
<dbReference type="GO" id="GO:0046961">
    <property type="term" value="F:proton-transporting ATPase activity, rotational mechanism"/>
    <property type="evidence" value="ECO:0007669"/>
    <property type="project" value="InterPro"/>
</dbReference>
<evidence type="ECO:0000256" key="7">
    <source>
        <dbReference type="ARBA" id="ARBA00023136"/>
    </source>
</evidence>
<dbReference type="PANTHER" id="PTHR11629:SF63">
    <property type="entry name" value="V-TYPE PROTON ATPASE SUBUNIT A"/>
    <property type="match status" value="1"/>
</dbReference>
<evidence type="ECO:0000256" key="1">
    <source>
        <dbReference type="ARBA" id="ARBA00004141"/>
    </source>
</evidence>
<dbReference type="Proteomes" id="UP000886744">
    <property type="component" value="Unassembled WGS sequence"/>
</dbReference>
<keyword evidence="5 8" id="KW-1133">Transmembrane helix</keyword>
<dbReference type="InterPro" id="IPR002490">
    <property type="entry name" value="V-ATPase_116kDa_su"/>
</dbReference>